<dbReference type="Pfam" id="PF01569">
    <property type="entry name" value="PAP2"/>
    <property type="match status" value="1"/>
</dbReference>
<proteinExistence type="predicted"/>
<feature type="transmembrane region" description="Helical" evidence="1">
    <location>
        <begin position="179"/>
        <end position="200"/>
    </location>
</feature>
<keyword evidence="1" id="KW-1133">Transmembrane helix</keyword>
<evidence type="ECO:0000259" key="2">
    <source>
        <dbReference type="SMART" id="SM00014"/>
    </source>
</evidence>
<sequence>MVTIWAFAELADEVFDGATHDLDRDLLLLLRTPGDIAIPLGPPWLQEMARDLTALGGVAVLTLATLATAGFFLLRRQIGTMVYLLATVGGGIAVSSIAKEFFDRPRPDLVPHGSMVSTASFPSGHSMMAAVAYLTLGVLIARILASRRQKAYVLSLAVTVTILVGLSRVYLGVHWPTDVLAGWLAGTGWAFICLLGAKLLSHKGHLESEADGEKP</sequence>
<evidence type="ECO:0000313" key="3">
    <source>
        <dbReference type="EMBL" id="SMX48778.1"/>
    </source>
</evidence>
<dbReference type="CDD" id="cd03392">
    <property type="entry name" value="PAP2_like_2"/>
    <property type="match status" value="1"/>
</dbReference>
<keyword evidence="4" id="KW-1185">Reference proteome</keyword>
<evidence type="ECO:0000256" key="1">
    <source>
        <dbReference type="SAM" id="Phobius"/>
    </source>
</evidence>
<dbReference type="AlphaFoldDB" id="A0A238L1G3"/>
<keyword evidence="1" id="KW-0812">Transmembrane</keyword>
<dbReference type="Proteomes" id="UP000207598">
    <property type="component" value="Unassembled WGS sequence"/>
</dbReference>
<accession>A0A238L1G3</accession>
<organism evidence="3 4">
    <name type="scientific">Maliponia aquimaris</name>
    <dbReference type="NCBI Taxonomy" id="1673631"/>
    <lineage>
        <taxon>Bacteria</taxon>
        <taxon>Pseudomonadati</taxon>
        <taxon>Pseudomonadota</taxon>
        <taxon>Alphaproteobacteria</taxon>
        <taxon>Rhodobacterales</taxon>
        <taxon>Paracoccaceae</taxon>
        <taxon>Maliponia</taxon>
    </lineage>
</organism>
<gene>
    <name evidence="3" type="ORF">MAA8898_04088</name>
</gene>
<feature type="transmembrane region" description="Helical" evidence="1">
    <location>
        <begin position="151"/>
        <end position="173"/>
    </location>
</feature>
<feature type="transmembrane region" description="Helical" evidence="1">
    <location>
        <begin position="81"/>
        <end position="102"/>
    </location>
</feature>
<evidence type="ECO:0000313" key="4">
    <source>
        <dbReference type="Proteomes" id="UP000207598"/>
    </source>
</evidence>
<feature type="domain" description="Phosphatidic acid phosphatase type 2/haloperoxidase" evidence="2">
    <location>
        <begin position="80"/>
        <end position="194"/>
    </location>
</feature>
<reference evidence="3 4" key="1">
    <citation type="submission" date="2017-05" db="EMBL/GenBank/DDBJ databases">
        <authorList>
            <person name="Song R."/>
            <person name="Chenine A.L."/>
            <person name="Ruprecht R.M."/>
        </authorList>
    </citation>
    <scope>NUCLEOTIDE SEQUENCE [LARGE SCALE GENOMIC DNA]</scope>
    <source>
        <strain evidence="3 4">CECT 8898</strain>
    </source>
</reference>
<feature type="transmembrane region" description="Helical" evidence="1">
    <location>
        <begin position="52"/>
        <end position="74"/>
    </location>
</feature>
<protein>
    <submittedName>
        <fullName evidence="3">Phosphatidylglycerophosphatase B</fullName>
    </submittedName>
</protein>
<dbReference type="InterPro" id="IPR036938">
    <property type="entry name" value="PAP2/HPO_sf"/>
</dbReference>
<dbReference type="PANTHER" id="PTHR14969:SF13">
    <property type="entry name" value="AT30094P"/>
    <property type="match status" value="1"/>
</dbReference>
<keyword evidence="1" id="KW-0472">Membrane</keyword>
<dbReference type="SUPFAM" id="SSF48317">
    <property type="entry name" value="Acid phosphatase/Vanadium-dependent haloperoxidase"/>
    <property type="match status" value="1"/>
</dbReference>
<dbReference type="EMBL" id="FXYF01000014">
    <property type="protein sequence ID" value="SMX48778.1"/>
    <property type="molecule type" value="Genomic_DNA"/>
</dbReference>
<dbReference type="PANTHER" id="PTHR14969">
    <property type="entry name" value="SPHINGOSINE-1-PHOSPHATE PHOSPHOHYDROLASE"/>
    <property type="match status" value="1"/>
</dbReference>
<feature type="transmembrane region" description="Helical" evidence="1">
    <location>
        <begin position="122"/>
        <end position="144"/>
    </location>
</feature>
<dbReference type="SMART" id="SM00014">
    <property type="entry name" value="acidPPc"/>
    <property type="match status" value="1"/>
</dbReference>
<dbReference type="Gene3D" id="1.20.144.10">
    <property type="entry name" value="Phosphatidic acid phosphatase type 2/haloperoxidase"/>
    <property type="match status" value="2"/>
</dbReference>
<dbReference type="InterPro" id="IPR000326">
    <property type="entry name" value="PAP2/HPO"/>
</dbReference>
<name>A0A238L1G3_9RHOB</name>